<proteinExistence type="predicted"/>
<sequence length="63" mass="7014">MLSALTMLHQPDWNNPAMQAMRSFKHALTFGVTLSPTFRVRNLMRDVIAASATNDVGGVPNWQ</sequence>
<dbReference type="Proteomes" id="UP000543030">
    <property type="component" value="Unassembled WGS sequence"/>
</dbReference>
<dbReference type="EMBL" id="JACHHN010000001">
    <property type="protein sequence ID" value="MBB5190099.1"/>
    <property type="molecule type" value="Genomic_DNA"/>
</dbReference>
<gene>
    <name evidence="1" type="ORF">HNQ50_000809</name>
</gene>
<reference evidence="1 2" key="1">
    <citation type="submission" date="2020-08" db="EMBL/GenBank/DDBJ databases">
        <title>Genomic Encyclopedia of Type Strains, Phase IV (KMG-IV): sequencing the most valuable type-strain genomes for metagenomic binning, comparative biology and taxonomic classification.</title>
        <authorList>
            <person name="Goeker M."/>
        </authorList>
    </citation>
    <scope>NUCLEOTIDE SEQUENCE [LARGE SCALE GENOMIC DNA]</scope>
    <source>
        <strain evidence="1 2">DSM 18233</strain>
    </source>
</reference>
<dbReference type="RefSeq" id="WP_184097766.1">
    <property type="nucleotide sequence ID" value="NZ_JACHHN010000001.1"/>
</dbReference>
<organism evidence="1 2">
    <name type="scientific">Silvimonas terrae</name>
    <dbReference type="NCBI Taxonomy" id="300266"/>
    <lineage>
        <taxon>Bacteria</taxon>
        <taxon>Pseudomonadati</taxon>
        <taxon>Pseudomonadota</taxon>
        <taxon>Betaproteobacteria</taxon>
        <taxon>Neisseriales</taxon>
        <taxon>Chitinibacteraceae</taxon>
        <taxon>Silvimonas</taxon>
    </lineage>
</organism>
<evidence type="ECO:0000313" key="2">
    <source>
        <dbReference type="Proteomes" id="UP000543030"/>
    </source>
</evidence>
<accession>A0A840R9P9</accession>
<keyword evidence="2" id="KW-1185">Reference proteome</keyword>
<evidence type="ECO:0000313" key="1">
    <source>
        <dbReference type="EMBL" id="MBB5190099.1"/>
    </source>
</evidence>
<name>A0A840R9P9_9NEIS</name>
<dbReference type="AlphaFoldDB" id="A0A840R9P9"/>
<protein>
    <submittedName>
        <fullName evidence="1">Uncharacterized protein</fullName>
    </submittedName>
</protein>
<comment type="caution">
    <text evidence="1">The sequence shown here is derived from an EMBL/GenBank/DDBJ whole genome shotgun (WGS) entry which is preliminary data.</text>
</comment>